<dbReference type="SMART" id="SM01121">
    <property type="entry name" value="Dak1_2"/>
    <property type="match status" value="1"/>
</dbReference>
<dbReference type="PROSITE" id="PS51480">
    <property type="entry name" value="DHAL"/>
    <property type="match status" value="1"/>
</dbReference>
<dbReference type="EMBL" id="CP014141">
    <property type="protein sequence ID" value="AMA76213.1"/>
    <property type="molecule type" value="Genomic_DNA"/>
</dbReference>
<accession>A0A0X8D958</accession>
<gene>
    <name evidence="2" type="ORF">AV541_10165</name>
</gene>
<keyword evidence="2" id="KW-0418">Kinase</keyword>
<dbReference type="InterPro" id="IPR004007">
    <property type="entry name" value="DhaL_dom"/>
</dbReference>
<dbReference type="SMART" id="SM01120">
    <property type="entry name" value="Dak2"/>
    <property type="match status" value="1"/>
</dbReference>
<dbReference type="InterPro" id="IPR048394">
    <property type="entry name" value="FakA-like_M"/>
</dbReference>
<dbReference type="SUPFAM" id="SSF101473">
    <property type="entry name" value="DhaL-like"/>
    <property type="match status" value="1"/>
</dbReference>
<dbReference type="GO" id="GO:0004371">
    <property type="term" value="F:glycerone kinase activity"/>
    <property type="evidence" value="ECO:0007669"/>
    <property type="project" value="InterPro"/>
</dbReference>
<sequence>MAKAWGPEAVAEAFRYATRWFQVYVEELNALNVYPVPDGDTGTNMLHTLEAARRELDLADTSRMDQVARALAYGSLLGARGNSGVILSQILRGFAEALKGKKALDGPLLRRALRMGAESGYKAVMRPVEGTILTVARAAGEGARGEALEEVLETALEAAREALERTPELLPALRQAGVVDAGGAGYVRLLEGIRGYALGLPLPEPPKVERYAQTAFATEEFGYCTEFLMEGVEVPVERIREAVAPFGDSLLVVGAEGYVKGHIHTDDPDGLLATVARFGRVVRTKVEDMTQQHTEILSTFGLLAEEVPPTGLVAVALGHGVARAFRSLGARVVAGGQTQNPSVEDLLAAIRSVPNPKVILLPNNPNVFLAATEAAKLAQEAGKEVHVLKTRTLGQGLAAAVRYTPEALPEELLPEMEEAMAGAVTLEVTWASRDAEVEGLKVLKDKPIGLLDGRLVLVGETPEEVVEGLVRMAQEGKEVLTLFLGPNTPKEKAQGVAQKFPELAVEILPGGPDLYAYLGVLE</sequence>
<evidence type="ECO:0000313" key="3">
    <source>
        <dbReference type="Proteomes" id="UP000061630"/>
    </source>
</evidence>
<evidence type="ECO:0000259" key="1">
    <source>
        <dbReference type="PROSITE" id="PS51480"/>
    </source>
</evidence>
<dbReference type="Proteomes" id="UP000061630">
    <property type="component" value="Chromosome"/>
</dbReference>
<proteinExistence type="predicted"/>
<dbReference type="Gene3D" id="1.25.40.340">
    <property type="match status" value="1"/>
</dbReference>
<dbReference type="InterPro" id="IPR036117">
    <property type="entry name" value="DhaL_dom_sf"/>
</dbReference>
<dbReference type="RefSeq" id="WP_060384804.1">
    <property type="nucleotide sequence ID" value="NZ_CP014141.1"/>
</dbReference>
<dbReference type="KEGG" id="tpar:AV541_10165"/>
<dbReference type="NCBIfam" id="TIGR03599">
    <property type="entry name" value="YloV"/>
    <property type="match status" value="1"/>
</dbReference>
<dbReference type="InterPro" id="IPR019986">
    <property type="entry name" value="YloV-like"/>
</dbReference>
<dbReference type="GO" id="GO:0006071">
    <property type="term" value="P:glycerol metabolic process"/>
    <property type="evidence" value="ECO:0007669"/>
    <property type="project" value="InterPro"/>
</dbReference>
<dbReference type="AlphaFoldDB" id="A0A0X8D958"/>
<dbReference type="InterPro" id="IPR033470">
    <property type="entry name" value="FakA-like_C"/>
</dbReference>
<feature type="domain" description="DhaL" evidence="1">
    <location>
        <begin position="8"/>
        <end position="195"/>
    </location>
</feature>
<name>A0A0X8D958_9DEIN</name>
<protein>
    <submittedName>
        <fullName evidence="2">Kinase</fullName>
    </submittedName>
</protein>
<organism evidence="2 3">
    <name type="scientific">Thermus parvatiensis</name>
    <dbReference type="NCBI Taxonomy" id="456163"/>
    <lineage>
        <taxon>Bacteria</taxon>
        <taxon>Thermotogati</taxon>
        <taxon>Deinococcota</taxon>
        <taxon>Deinococci</taxon>
        <taxon>Thermales</taxon>
        <taxon>Thermaceae</taxon>
        <taxon>Thermus</taxon>
    </lineage>
</organism>
<dbReference type="PANTHER" id="PTHR33434">
    <property type="entry name" value="DEGV DOMAIN-CONTAINING PROTEIN DR_1986-RELATED"/>
    <property type="match status" value="1"/>
</dbReference>
<evidence type="ECO:0000313" key="2">
    <source>
        <dbReference type="EMBL" id="AMA76213.1"/>
    </source>
</evidence>
<reference evidence="2 3" key="1">
    <citation type="submission" date="2016-01" db="EMBL/GenBank/DDBJ databases">
        <title>Genome sequence of Thermus parvatiensis, a thermophile isolated from a hot water spring.</title>
        <authorList>
            <person name="Tripathi C."/>
            <person name="Lal R."/>
        </authorList>
    </citation>
    <scope>NUCLEOTIDE SEQUENCE [LARGE SCALE GENOMIC DNA]</scope>
    <source>
        <strain evidence="2 3">RL</strain>
    </source>
</reference>
<dbReference type="Pfam" id="PF02734">
    <property type="entry name" value="Dak2"/>
    <property type="match status" value="1"/>
</dbReference>
<dbReference type="PANTHER" id="PTHR33434:SF4">
    <property type="entry name" value="PHOSPHATASE PROTEIN"/>
    <property type="match status" value="1"/>
</dbReference>
<dbReference type="Pfam" id="PF13684">
    <property type="entry name" value="FakA-like_C"/>
    <property type="match status" value="1"/>
</dbReference>
<dbReference type="InterPro" id="IPR050270">
    <property type="entry name" value="DegV_domain_contain"/>
</dbReference>
<keyword evidence="2" id="KW-0808">Transferase</keyword>
<dbReference type="Pfam" id="PF21645">
    <property type="entry name" value="FakA-like_M"/>
    <property type="match status" value="1"/>
</dbReference>